<dbReference type="Proteomes" id="UP000053477">
    <property type="component" value="Unassembled WGS sequence"/>
</dbReference>
<name>A0A0H2RSM1_9AGAM</name>
<gene>
    <name evidence="2" type="ORF">SCHPADRAFT_944927</name>
</gene>
<sequence length="285" mass="31366">MDSSPTASILITAATQICAHYVKVQPLGEGLPFTFLPNLVIGLRVYALYGRNKWIGIILAIYFTAELGVALWIYLLPSLHPVALPPDTGNDTIAVLHLCLATVSSDLSELKAATFQFMQAIYDSMAFGLIIYRTLSDAVKYHGTDTLRTLIAKHGLVYYVLVFTMNFTWAMMIIFSPPGLKYACAGPTLMLACVSVNRLTLALRGFSEQEAAERTRNGAGAGPLALEQNPRLKRRRSWIGTSTFEIGSRLAEDTMDFSSFALHTRETKNGSGFIHPTKTLPLREV</sequence>
<dbReference type="OrthoDB" id="2745134at2759"/>
<evidence type="ECO:0000256" key="1">
    <source>
        <dbReference type="SAM" id="Phobius"/>
    </source>
</evidence>
<evidence type="ECO:0000313" key="3">
    <source>
        <dbReference type="Proteomes" id="UP000053477"/>
    </source>
</evidence>
<keyword evidence="1" id="KW-0472">Membrane</keyword>
<dbReference type="AlphaFoldDB" id="A0A0H2RSM1"/>
<reference evidence="2 3" key="1">
    <citation type="submission" date="2015-04" db="EMBL/GenBank/DDBJ databases">
        <title>Complete genome sequence of Schizopora paradoxa KUC8140, a cosmopolitan wood degrader in East Asia.</title>
        <authorList>
            <consortium name="DOE Joint Genome Institute"/>
            <person name="Min B."/>
            <person name="Park H."/>
            <person name="Jang Y."/>
            <person name="Kim J.-J."/>
            <person name="Kim K.H."/>
            <person name="Pangilinan J."/>
            <person name="Lipzen A."/>
            <person name="Riley R."/>
            <person name="Grigoriev I.V."/>
            <person name="Spatafora J.W."/>
            <person name="Choi I.-G."/>
        </authorList>
    </citation>
    <scope>NUCLEOTIDE SEQUENCE [LARGE SCALE GENOMIC DNA]</scope>
    <source>
        <strain evidence="2 3">KUC8140</strain>
    </source>
</reference>
<dbReference type="STRING" id="27342.A0A0H2RSM1"/>
<organism evidence="2 3">
    <name type="scientific">Schizopora paradoxa</name>
    <dbReference type="NCBI Taxonomy" id="27342"/>
    <lineage>
        <taxon>Eukaryota</taxon>
        <taxon>Fungi</taxon>
        <taxon>Dikarya</taxon>
        <taxon>Basidiomycota</taxon>
        <taxon>Agaricomycotina</taxon>
        <taxon>Agaricomycetes</taxon>
        <taxon>Hymenochaetales</taxon>
        <taxon>Schizoporaceae</taxon>
        <taxon>Schizopora</taxon>
    </lineage>
</organism>
<protein>
    <submittedName>
        <fullName evidence="2">Uncharacterized protein</fullName>
    </submittedName>
</protein>
<feature type="transmembrane region" description="Helical" evidence="1">
    <location>
        <begin position="117"/>
        <end position="135"/>
    </location>
</feature>
<feature type="transmembrane region" description="Helical" evidence="1">
    <location>
        <begin position="54"/>
        <end position="75"/>
    </location>
</feature>
<dbReference type="InParanoid" id="A0A0H2RSM1"/>
<keyword evidence="1" id="KW-0812">Transmembrane</keyword>
<evidence type="ECO:0000313" key="2">
    <source>
        <dbReference type="EMBL" id="KLO07856.1"/>
    </source>
</evidence>
<keyword evidence="1" id="KW-1133">Transmembrane helix</keyword>
<feature type="transmembrane region" description="Helical" evidence="1">
    <location>
        <begin position="30"/>
        <end position="47"/>
    </location>
</feature>
<proteinExistence type="predicted"/>
<dbReference type="EMBL" id="KQ086117">
    <property type="protein sequence ID" value="KLO07856.1"/>
    <property type="molecule type" value="Genomic_DNA"/>
</dbReference>
<keyword evidence="3" id="KW-1185">Reference proteome</keyword>
<feature type="transmembrane region" description="Helical" evidence="1">
    <location>
        <begin position="156"/>
        <end position="176"/>
    </location>
</feature>
<accession>A0A0H2RSM1</accession>